<accession>A0A1G4IZI3</accession>
<dbReference type="AlphaFoldDB" id="A0A1G4IZI3"/>
<evidence type="ECO:0000313" key="2">
    <source>
        <dbReference type="Proteomes" id="UP000190274"/>
    </source>
</evidence>
<keyword evidence="2" id="KW-1185">Reference proteome</keyword>
<sequence>MRTTDHEVRGGRPLNSSTVDTLNAECIHTNDIEQQGGFLTGPVQRSSQMVKTTAHEIENPFGSKVHVQVSIPENEINSPKSPISMVIATGATPAAQTLQTYVYAIPRAQEVLSTVLVDTSDDSIRETALRVAKLCAKKSQRPCYLSMAGGHGAGGFGLDQVSLCKECVGLINKD</sequence>
<name>A0A1G4IZI3_9SACH</name>
<reference evidence="2" key="1">
    <citation type="submission" date="2016-03" db="EMBL/GenBank/DDBJ databases">
        <authorList>
            <person name="Devillers H."/>
        </authorList>
    </citation>
    <scope>NUCLEOTIDE SEQUENCE [LARGE SCALE GENOMIC DNA]</scope>
</reference>
<dbReference type="STRING" id="1266660.A0A1G4IZI3"/>
<organism evidence="1 2">
    <name type="scientific">Lachancea dasiensis</name>
    <dbReference type="NCBI Taxonomy" id="1072105"/>
    <lineage>
        <taxon>Eukaryota</taxon>
        <taxon>Fungi</taxon>
        <taxon>Dikarya</taxon>
        <taxon>Ascomycota</taxon>
        <taxon>Saccharomycotina</taxon>
        <taxon>Saccharomycetes</taxon>
        <taxon>Saccharomycetales</taxon>
        <taxon>Saccharomycetaceae</taxon>
        <taxon>Lachancea</taxon>
    </lineage>
</organism>
<protein>
    <submittedName>
        <fullName evidence="1">LADA_0C07294g1_1</fullName>
    </submittedName>
</protein>
<proteinExistence type="predicted"/>
<dbReference type="Proteomes" id="UP000190274">
    <property type="component" value="Chromosome C"/>
</dbReference>
<dbReference type="InterPro" id="IPR018854">
    <property type="entry name" value="Psome_chaperone_3/4"/>
</dbReference>
<dbReference type="EMBL" id="LT598459">
    <property type="protein sequence ID" value="SCU82689.1"/>
    <property type="molecule type" value="Genomic_DNA"/>
</dbReference>
<evidence type="ECO:0000313" key="1">
    <source>
        <dbReference type="EMBL" id="SCU82689.1"/>
    </source>
</evidence>
<gene>
    <name evidence="1" type="ORF">LADA_0C07294G</name>
</gene>
<dbReference type="Pfam" id="PF10448">
    <property type="entry name" value="POC3_POC4"/>
    <property type="match status" value="1"/>
</dbReference>
<dbReference type="OrthoDB" id="4035555at2759"/>
<dbReference type="Gene3D" id="3.30.230.100">
    <property type="match status" value="1"/>
</dbReference>